<organism evidence="5">
    <name type="scientific">Kitasatospora aureofaciens</name>
    <name type="common">Streptomyces aureofaciens</name>
    <dbReference type="NCBI Taxonomy" id="1894"/>
    <lineage>
        <taxon>Bacteria</taxon>
        <taxon>Bacillati</taxon>
        <taxon>Actinomycetota</taxon>
        <taxon>Actinomycetes</taxon>
        <taxon>Kitasatosporales</taxon>
        <taxon>Streptomycetaceae</taxon>
        <taxon>Kitasatospora</taxon>
    </lineage>
</organism>
<keyword evidence="5" id="KW-0614">Plasmid</keyword>
<dbReference type="PANTHER" id="PTHR22604:SF105">
    <property type="entry name" value="TRANS-1,2-DIHYDROBENZENE-1,2-DIOL DEHYDROGENASE"/>
    <property type="match status" value="1"/>
</dbReference>
<feature type="domain" description="GFO/IDH/MocA-like oxidoreductase" evidence="4">
    <location>
        <begin position="132"/>
        <end position="248"/>
    </location>
</feature>
<comment type="similarity">
    <text evidence="1">Belongs to the Gfo/Idh/MocA family.</text>
</comment>
<dbReference type="InterPro" id="IPR036291">
    <property type="entry name" value="NAD(P)-bd_dom_sf"/>
</dbReference>
<evidence type="ECO:0000313" key="5">
    <source>
        <dbReference type="EMBL" id="AIE41917.1"/>
    </source>
</evidence>
<dbReference type="SUPFAM" id="SSF55347">
    <property type="entry name" value="Glyceraldehyde-3-phosphate dehydrogenase-like, C-terminal domain"/>
    <property type="match status" value="1"/>
</dbReference>
<keyword evidence="2" id="KW-0560">Oxidoreductase</keyword>
<name>A0A068L836_KITAU</name>
<dbReference type="InterPro" id="IPR000683">
    <property type="entry name" value="Gfo/Idh/MocA-like_OxRdtase_N"/>
</dbReference>
<geneLocation type="plasmid" evidence="5">
    <name>pSA3239</name>
</geneLocation>
<protein>
    <submittedName>
        <fullName evidence="5">NDP-D-glucose 3-ketoreductase</fullName>
    </submittedName>
</protein>
<reference evidence="5" key="1">
    <citation type="journal article" date="2002" name="Gene">
        <title>Cloning and characterization of a polyketide synthase gene cluster involved in biosynthesis of a proposed angucycline-like polyketide auricin in Streptomyces aureofaciens CCM 3239.</title>
        <authorList>
            <person name="Novakova R."/>
            <person name="Bistakova J."/>
            <person name="Homerova D."/>
            <person name="Rezuchova B."/>
            <person name="Kormanec J."/>
        </authorList>
    </citation>
    <scope>NUCLEOTIDE SEQUENCE</scope>
    <source>
        <strain evidence="5">CCM3239</strain>
        <plasmid evidence="5">pSA3239</plasmid>
    </source>
</reference>
<evidence type="ECO:0000256" key="1">
    <source>
        <dbReference type="ARBA" id="ARBA00010928"/>
    </source>
</evidence>
<reference evidence="5" key="4">
    <citation type="journal article" date="2010" name="Microbiology">
        <title>The role of the TetR-family transcriptional regulator Aur1R in negative regulation of the auricin gene cluster in Streptomyces aureofaciens CCM 3239.</title>
        <authorList>
            <person name="Novakova R."/>
            <person name="Kutas P."/>
            <person name="Feckova L."/>
            <person name="Kormanec J."/>
        </authorList>
    </citation>
    <scope>NUCLEOTIDE SEQUENCE</scope>
    <source>
        <strain evidence="5">CCM3239</strain>
        <plasmid evidence="5">pSA3239</plasmid>
    </source>
</reference>
<dbReference type="GO" id="GO:0000166">
    <property type="term" value="F:nucleotide binding"/>
    <property type="evidence" value="ECO:0007669"/>
    <property type="project" value="InterPro"/>
</dbReference>
<sequence>MDPLRIGVLGCADIARRRMLPALRDCPATELVAVASRDAAKARSTAAEAGCRAVTGYRALLERPDVDAVYVPLPAALHAEWVEAALRAGKHVLAEKPLTTDLATTRRLVALAGERGRVLRENVMFVHHSQHAAVRALVADGAIGELRAFHAEFAIPRLPDTDIRHDPALGGGALWDTGVYPVRAALHFLGDRLETEAAVLVRGGPGRAVDTSGTALLRDPSGVCAQLAFGLDHGYRSRYEITGSTGRLTVDRAFTPPAGHPPRVLFERRTGTEEIVLAADDQVLRTVAAFAAAVRTAAAPDGAVLRQAELLDGIRRRARVL</sequence>
<proteinExistence type="inferred from homology"/>
<dbReference type="SUPFAM" id="SSF51735">
    <property type="entry name" value="NAD(P)-binding Rossmann-fold domains"/>
    <property type="match status" value="1"/>
</dbReference>
<feature type="domain" description="Gfo/Idh/MocA-like oxidoreductase N-terminal" evidence="3">
    <location>
        <begin position="4"/>
        <end position="121"/>
    </location>
</feature>
<reference evidence="5" key="5">
    <citation type="journal article" date="2011" name="Microbiology">
        <title>The role of two SARP family transcriptional regulators in regulation of the auricin gene cluster in Streptomyces aureofaciens CCM 3239.</title>
        <authorList>
            <person name="Novakova R."/>
            <person name="Rehakova A."/>
            <person name="Kutas P."/>
            <person name="Feckova L."/>
            <person name="Kormanec J."/>
        </authorList>
    </citation>
    <scope>NUCLEOTIDE SEQUENCE</scope>
    <source>
        <strain evidence="5">CCM3239</strain>
        <plasmid evidence="5">pSA3239</plasmid>
    </source>
</reference>
<dbReference type="Pfam" id="PF01408">
    <property type="entry name" value="GFO_IDH_MocA"/>
    <property type="match status" value="1"/>
</dbReference>
<evidence type="ECO:0000259" key="4">
    <source>
        <dbReference type="Pfam" id="PF22725"/>
    </source>
</evidence>
<dbReference type="EMBL" id="KJ396772">
    <property type="protein sequence ID" value="AIE41917.1"/>
    <property type="molecule type" value="Genomic_DNA"/>
</dbReference>
<evidence type="ECO:0000256" key="2">
    <source>
        <dbReference type="ARBA" id="ARBA00023002"/>
    </source>
</evidence>
<accession>A0A068L836</accession>
<reference evidence="5" key="2">
    <citation type="journal article" date="2005" name="Microbiology">
        <title>Characterization of a regulatory gene essential for the production of the angucycline-like polyketide antibiotic auricin in Streptomyces aureofaciens CCM 3239.</title>
        <authorList>
            <person name="Novakova R."/>
            <person name="Homerova D."/>
            <person name="Feckova L."/>
            <person name="Kormanec J."/>
        </authorList>
    </citation>
    <scope>NUCLEOTIDE SEQUENCE</scope>
    <source>
        <strain evidence="5">CCM3239</strain>
        <plasmid evidence="5">pSA3239</plasmid>
    </source>
</reference>
<reference evidence="5" key="6">
    <citation type="journal article" date="2013" name="FEMS Microbiol. Lett.">
        <title>The gene cluster aur1 for the angucycline antibiotic auricin is located on a large linear plasmid pSA3239 in Streptomyces aureofaciens CCM 3239.</title>
        <authorList>
            <person name="Novakova R."/>
            <person name="Knirschova R."/>
            <person name="Farkasovsky M."/>
            <person name="Feckova L."/>
            <person name="Rehakova A."/>
            <person name="Mingyar E."/>
            <person name="Kormanec J."/>
        </authorList>
    </citation>
    <scope>NUCLEOTIDE SEQUENCE</scope>
    <source>
        <strain evidence="5">CCM3239</strain>
        <plasmid evidence="5">pSA3239</plasmid>
    </source>
</reference>
<gene>
    <name evidence="5" type="primary">aur1V</name>
</gene>
<dbReference type="InterPro" id="IPR055170">
    <property type="entry name" value="GFO_IDH_MocA-like_dom"/>
</dbReference>
<dbReference type="PANTHER" id="PTHR22604">
    <property type="entry name" value="OXIDOREDUCTASES"/>
    <property type="match status" value="1"/>
</dbReference>
<dbReference type="GO" id="GO:0016491">
    <property type="term" value="F:oxidoreductase activity"/>
    <property type="evidence" value="ECO:0007669"/>
    <property type="project" value="UniProtKB-KW"/>
</dbReference>
<dbReference type="AlphaFoldDB" id="A0A068L836"/>
<dbReference type="Gene3D" id="3.40.50.720">
    <property type="entry name" value="NAD(P)-binding Rossmann-like Domain"/>
    <property type="match status" value="1"/>
</dbReference>
<reference evidence="5" key="7">
    <citation type="journal article" date="2014" name="Appl. Microbiol. Biotechnol.">
        <title>Intriguing properties of the angucycline antibiotic auricin and complex regulation of its biosynthesis.</title>
        <authorList>
            <person name="Kormanec J."/>
            <person name="Novakova R."/>
            <person name="Mingyar E."/>
            <person name="Feckova L."/>
        </authorList>
    </citation>
    <scope>NUCLEOTIDE SEQUENCE</scope>
    <source>
        <strain evidence="5">CCM3239</strain>
        <plasmid evidence="5">pSA3239</plasmid>
    </source>
</reference>
<dbReference type="Pfam" id="PF22725">
    <property type="entry name" value="GFO_IDH_MocA_C3"/>
    <property type="match status" value="1"/>
</dbReference>
<dbReference type="Gene3D" id="3.30.360.10">
    <property type="entry name" value="Dihydrodipicolinate Reductase, domain 2"/>
    <property type="match status" value="1"/>
</dbReference>
<dbReference type="InterPro" id="IPR050984">
    <property type="entry name" value="Gfo/Idh/MocA_domain"/>
</dbReference>
<reference evidence="5" key="8">
    <citation type="journal article" date="2015" name="Appl. Microbiol. Biotechnol.">
        <title>Characterisation of the genes involved in the biosynthesis and attachment of the aminodeoxysugar D-forosamine in the auricin gene cluster of Streptomyces aureofaciens CCM3239.</title>
        <authorList>
            <person name="Bekeova C."/>
            <person name="Rehakova A."/>
            <person name="Feckova L."/>
            <person name="Vlckova S."/>
            <person name="Novakova R."/>
            <person name="Mingyar E."/>
            <person name="Kormanec J."/>
        </authorList>
    </citation>
    <scope>NUCLEOTIDE SEQUENCE</scope>
    <source>
        <strain evidence="5">CCM3239</strain>
        <plasmid evidence="5">pSA3239</plasmid>
    </source>
</reference>
<evidence type="ECO:0000259" key="3">
    <source>
        <dbReference type="Pfam" id="PF01408"/>
    </source>
</evidence>
<reference evidence="5" key="3">
    <citation type="journal article" date="2010" name="Folia Microbiol. (Praha)">
        <title>Identification and characterization of an indigoidine-like gene for a blue pigment biosynthesis in Streptomyces aureofaciens CCM 3239.</title>
        <authorList>
            <person name="Novakova R."/>
            <person name="Odnogova Z."/>
            <person name="Kutas P."/>
            <person name="Feckova L."/>
            <person name="Kormanec J."/>
        </authorList>
    </citation>
    <scope>NUCLEOTIDE SEQUENCE</scope>
    <source>
        <strain evidence="5">CCM3239</strain>
        <plasmid evidence="5">pSA3239</plasmid>
    </source>
</reference>